<dbReference type="EMBL" id="FNVR01000037">
    <property type="protein sequence ID" value="SEG43838.1"/>
    <property type="molecule type" value="Genomic_DNA"/>
</dbReference>
<accession>A0A1H6A516</accession>
<dbReference type="InterPro" id="IPR045304">
    <property type="entry name" value="LbH_SAT"/>
</dbReference>
<dbReference type="SUPFAM" id="SSF51161">
    <property type="entry name" value="Trimeric LpxA-like enzymes"/>
    <property type="match status" value="1"/>
</dbReference>
<gene>
    <name evidence="4" type="ORF">SAMN03080598_03933</name>
</gene>
<dbReference type="GO" id="GO:0016746">
    <property type="term" value="F:acyltransferase activity"/>
    <property type="evidence" value="ECO:0007669"/>
    <property type="project" value="UniProtKB-KW"/>
</dbReference>
<dbReference type="CDD" id="cd03354">
    <property type="entry name" value="LbH_SAT"/>
    <property type="match status" value="1"/>
</dbReference>
<evidence type="ECO:0000256" key="3">
    <source>
        <dbReference type="ARBA" id="ARBA00023315"/>
    </source>
</evidence>
<name>A0A1H6A516_9BACT</name>
<keyword evidence="3" id="KW-0012">Acyltransferase</keyword>
<proteinExistence type="inferred from homology"/>
<dbReference type="InterPro" id="IPR011004">
    <property type="entry name" value="Trimer_LpxA-like_sf"/>
</dbReference>
<dbReference type="AlphaFoldDB" id="A0A1H6A516"/>
<dbReference type="PANTHER" id="PTHR42811">
    <property type="entry name" value="SERINE ACETYLTRANSFERASE"/>
    <property type="match status" value="1"/>
</dbReference>
<evidence type="ECO:0000313" key="5">
    <source>
        <dbReference type="Proteomes" id="UP000236736"/>
    </source>
</evidence>
<dbReference type="OrthoDB" id="9812571at2"/>
<dbReference type="STRING" id="1120964.GCA_001313265_06775"/>
<protein>
    <submittedName>
        <fullName evidence="4">Serine O-acetyltransferase</fullName>
    </submittedName>
</protein>
<dbReference type="Proteomes" id="UP000236736">
    <property type="component" value="Unassembled WGS sequence"/>
</dbReference>
<keyword evidence="2 4" id="KW-0808">Transferase</keyword>
<evidence type="ECO:0000313" key="4">
    <source>
        <dbReference type="EMBL" id="SEG43838.1"/>
    </source>
</evidence>
<dbReference type="Pfam" id="PF00132">
    <property type="entry name" value="Hexapep"/>
    <property type="match status" value="1"/>
</dbReference>
<sequence length="199" mass="22328">MINILIKIFSLLRHLRCIPHLVIWKMDKNKAVIEYDIEVWCKHKNINYKLTNSFFQLLNIYPEFRNLFYYRIGAKAILLNILCRKCSTLFLATPEIGPGLYIQHGFATIIAAKKIGKDCFINQQVTIGYTESGKTPTLGDQVRVSAGAKVLGDIQVGNNVKIGANAVVLKDIPDNCTVVGIPAYIIKKDGQKVGYNLNT</sequence>
<organism evidence="4 5">
    <name type="scientific">Algoriphagus boritolerans DSM 17298 = JCM 18970</name>
    <dbReference type="NCBI Taxonomy" id="1120964"/>
    <lineage>
        <taxon>Bacteria</taxon>
        <taxon>Pseudomonadati</taxon>
        <taxon>Bacteroidota</taxon>
        <taxon>Cytophagia</taxon>
        <taxon>Cytophagales</taxon>
        <taxon>Cyclobacteriaceae</taxon>
        <taxon>Algoriphagus</taxon>
    </lineage>
</organism>
<evidence type="ECO:0000256" key="1">
    <source>
        <dbReference type="ARBA" id="ARBA00007274"/>
    </source>
</evidence>
<dbReference type="InterPro" id="IPR001451">
    <property type="entry name" value="Hexapep"/>
</dbReference>
<dbReference type="Gene3D" id="2.160.10.10">
    <property type="entry name" value="Hexapeptide repeat proteins"/>
    <property type="match status" value="1"/>
</dbReference>
<reference evidence="5" key="1">
    <citation type="submission" date="2016-10" db="EMBL/GenBank/DDBJ databases">
        <authorList>
            <person name="Varghese N."/>
            <person name="Submissions S."/>
        </authorList>
    </citation>
    <scope>NUCLEOTIDE SEQUENCE [LARGE SCALE GENOMIC DNA]</scope>
    <source>
        <strain evidence="5">DSM 17298</strain>
    </source>
</reference>
<comment type="similarity">
    <text evidence="1">Belongs to the transferase hexapeptide repeat family.</text>
</comment>
<evidence type="ECO:0000256" key="2">
    <source>
        <dbReference type="ARBA" id="ARBA00022679"/>
    </source>
</evidence>
<keyword evidence="5" id="KW-1185">Reference proteome</keyword>